<reference evidence="2" key="1">
    <citation type="submission" date="2013-07" db="EMBL/GenBank/DDBJ databases">
        <authorList>
            <person name="Geib S."/>
        </authorList>
    </citation>
    <scope>NUCLEOTIDE SEQUENCE</scope>
</reference>
<dbReference type="InterPro" id="IPR001810">
    <property type="entry name" value="F-box_dom"/>
</dbReference>
<sequence length="375" mass="44289">MLDLLNDDCLSEIFQYLNVKEQLIVTAVSERFCDIIIENFWRVKYSKFTTKDDASCNELNLADFQIFYGYIAPHIQELTVHSTANIAFTSYLGRYTKRPDLAFYFHFEYPALRVLRCYDSQFHGGYLTSLQRKCPHLEILHLHSSYVSGEYLAELPNLRELYVCSNTLEAKWFDAIFTKRKLLRIHIMGETSVKRHMDVVLKNIFPQITELRYYDDEAHIATQDLFLDSAQALRNLAKLFCRNLKDYVYSLHTLRELYFESHLRVDDLFMLINNNVHLEHLYMGTNFNSLLPNARDWLCELTERLREQHDRKCVLNIHLDLPLRVVQQVRQLVEDYNFQCGYMKSVITISKQPVDTSKTPFLISKTGLEFALKWS</sequence>
<evidence type="ECO:0000313" key="2">
    <source>
        <dbReference type="EMBL" id="JAC01746.1"/>
    </source>
</evidence>
<dbReference type="InterPro" id="IPR032675">
    <property type="entry name" value="LRR_dom_sf"/>
</dbReference>
<name>W8BKA8_CERCA</name>
<dbReference type="Pfam" id="PF00646">
    <property type="entry name" value="F-box"/>
    <property type="match status" value="1"/>
</dbReference>
<proteinExistence type="evidence at transcript level"/>
<accession>W8BKA8</accession>
<dbReference type="OrthoDB" id="549243at2759"/>
<reference evidence="2" key="2">
    <citation type="journal article" date="2014" name="BMC Genomics">
        <title>A genomic perspective to assessing quality of mass-reared SIT flies used in Mediterranean fruit fly (Ceratitis capitata) eradication in California.</title>
        <authorList>
            <person name="Calla B."/>
            <person name="Hall B."/>
            <person name="Hou S."/>
            <person name="Geib S.M."/>
        </authorList>
    </citation>
    <scope>NUCLEOTIDE SEQUENCE</scope>
</reference>
<dbReference type="SUPFAM" id="SSF52047">
    <property type="entry name" value="RNI-like"/>
    <property type="match status" value="1"/>
</dbReference>
<evidence type="ECO:0000259" key="1">
    <source>
        <dbReference type="Pfam" id="PF00646"/>
    </source>
</evidence>
<organism evidence="2">
    <name type="scientific">Ceratitis capitata</name>
    <name type="common">Mediterranean fruit fly</name>
    <name type="synonym">Tephritis capitata</name>
    <dbReference type="NCBI Taxonomy" id="7213"/>
    <lineage>
        <taxon>Eukaryota</taxon>
        <taxon>Metazoa</taxon>
        <taxon>Ecdysozoa</taxon>
        <taxon>Arthropoda</taxon>
        <taxon>Hexapoda</taxon>
        <taxon>Insecta</taxon>
        <taxon>Pterygota</taxon>
        <taxon>Neoptera</taxon>
        <taxon>Endopterygota</taxon>
        <taxon>Diptera</taxon>
        <taxon>Brachycera</taxon>
        <taxon>Muscomorpha</taxon>
        <taxon>Tephritoidea</taxon>
        <taxon>Tephritidae</taxon>
        <taxon>Ceratitis</taxon>
        <taxon>Ceratitis</taxon>
    </lineage>
</organism>
<feature type="domain" description="F-box" evidence="1">
    <location>
        <begin position="3"/>
        <end position="36"/>
    </location>
</feature>
<dbReference type="InterPro" id="IPR036047">
    <property type="entry name" value="F-box-like_dom_sf"/>
</dbReference>
<dbReference type="SUPFAM" id="SSF81383">
    <property type="entry name" value="F-box domain"/>
    <property type="match status" value="1"/>
</dbReference>
<dbReference type="Gene3D" id="3.80.10.10">
    <property type="entry name" value="Ribonuclease Inhibitor"/>
    <property type="match status" value="1"/>
</dbReference>
<dbReference type="AlphaFoldDB" id="W8BKA8"/>
<protein>
    <recommendedName>
        <fullName evidence="1">F-box domain-containing protein</fullName>
    </recommendedName>
</protein>
<dbReference type="EMBL" id="GAMC01004810">
    <property type="protein sequence ID" value="JAC01746.1"/>
    <property type="molecule type" value="mRNA"/>
</dbReference>